<evidence type="ECO:0000256" key="4">
    <source>
        <dbReference type="SAM" id="SignalP"/>
    </source>
</evidence>
<evidence type="ECO:0000256" key="3">
    <source>
        <dbReference type="PIRSR" id="PIRSR039026-2"/>
    </source>
</evidence>
<dbReference type="PANTHER" id="PTHR33376:SF5">
    <property type="entry name" value="EXTRACYTOPLASMIC SOLUTE RECEPTOR PROTEIN"/>
    <property type="match status" value="1"/>
</dbReference>
<dbReference type="InterPro" id="IPR018389">
    <property type="entry name" value="DctP_fam"/>
</dbReference>
<feature type="binding site" evidence="3">
    <location>
        <position position="215"/>
    </location>
    <ligand>
        <name>substrate</name>
    </ligand>
</feature>
<dbReference type="InterPro" id="IPR038404">
    <property type="entry name" value="TRAP_DctP_sf"/>
</dbReference>
<accession>A0A6C1KFN5</accession>
<dbReference type="Pfam" id="PF03480">
    <property type="entry name" value="DctP"/>
    <property type="match status" value="1"/>
</dbReference>
<dbReference type="InterPro" id="IPR026289">
    <property type="entry name" value="SBP_TakP-like"/>
</dbReference>
<evidence type="ECO:0000313" key="6">
    <source>
        <dbReference type="Proteomes" id="UP000305131"/>
    </source>
</evidence>
<feature type="binding site" evidence="3">
    <location>
        <position position="216"/>
    </location>
    <ligand>
        <name>Na(+)</name>
        <dbReference type="ChEBI" id="CHEBI:29101"/>
    </ligand>
</feature>
<dbReference type="PANTHER" id="PTHR33376">
    <property type="match status" value="1"/>
</dbReference>
<dbReference type="Gene3D" id="3.40.190.170">
    <property type="entry name" value="Bacterial extracellular solute-binding protein, family 7"/>
    <property type="match status" value="1"/>
</dbReference>
<dbReference type="NCBIfam" id="NF037995">
    <property type="entry name" value="TRAP_S1"/>
    <property type="match status" value="1"/>
</dbReference>
<dbReference type="GO" id="GO:0031317">
    <property type="term" value="C:tripartite ATP-independent periplasmic transporter complex"/>
    <property type="evidence" value="ECO:0007669"/>
    <property type="project" value="InterPro"/>
</dbReference>
<protein>
    <submittedName>
        <fullName evidence="5">ABC transporter substrate-binding protein</fullName>
    </submittedName>
</protein>
<dbReference type="EMBL" id="VAUP01000028">
    <property type="protein sequence ID" value="TLX42591.1"/>
    <property type="molecule type" value="Genomic_DNA"/>
</dbReference>
<keyword evidence="1 4" id="KW-0732">Signal</keyword>
<reference evidence="5 6" key="1">
    <citation type="submission" date="2019-05" db="EMBL/GenBank/DDBJ databases">
        <authorList>
            <person name="Zhou X."/>
        </authorList>
    </citation>
    <scope>NUCLEOTIDE SEQUENCE [LARGE SCALE GENOMIC DNA]</scope>
    <source>
        <strain evidence="5 6">DSM 432</strain>
    </source>
</reference>
<comment type="caution">
    <text evidence="5">The sequence shown here is derived from an EMBL/GenBank/DDBJ whole genome shotgun (WGS) entry which is preliminary data.</text>
</comment>
<dbReference type="AlphaFoldDB" id="A0A6C1KFN5"/>
<feature type="binding site" evidence="2">
    <location>
        <position position="157"/>
    </location>
    <ligand>
        <name>substrate</name>
    </ligand>
</feature>
<dbReference type="GO" id="GO:0055085">
    <property type="term" value="P:transmembrane transport"/>
    <property type="evidence" value="ECO:0007669"/>
    <property type="project" value="InterPro"/>
</dbReference>
<dbReference type="PIRSF" id="PIRSF039026">
    <property type="entry name" value="SiaP"/>
    <property type="match status" value="1"/>
</dbReference>
<dbReference type="InterPro" id="IPR006311">
    <property type="entry name" value="TAT_signal"/>
</dbReference>
<dbReference type="OrthoDB" id="9769764at2"/>
<evidence type="ECO:0000256" key="1">
    <source>
        <dbReference type="ARBA" id="ARBA00022729"/>
    </source>
</evidence>
<name>A0A6C1KFN5_XANAU</name>
<keyword evidence="3" id="KW-0479">Metal-binding</keyword>
<evidence type="ECO:0000256" key="2">
    <source>
        <dbReference type="PIRSR" id="PIRSR039026-1"/>
    </source>
</evidence>
<dbReference type="PROSITE" id="PS51318">
    <property type="entry name" value="TAT"/>
    <property type="match status" value="1"/>
</dbReference>
<sequence length="364" mass="39873">MDIKRRHFIGASATALATGALAAPALAQSQPEVKWRLTSSFPRSLDTIYGTAQTFARYVSEATDGRFQIQTFPAGELVPGLQALDAVSTGSVECAQTATYFYTGKDPALAFGTGVPFGFNSRQQHSWWFFGGGEQIINGVLAKYNVTSMPMGNSGCQMGGFFRKELTGVGDLKGLKFRIGGIGGQVLAKLGVVPQQIVPGDVYAALERGTIDAAEFVGPYDDEKLGLVKVAKYYYYPGWWEGGAMMHLVINDKQWDALPKHYQAIVRNAAEAANNWMLAKYDSVNPPALRRLVQQGVELRPFPASIMEAGHKAAFELYNEIAAVNPAFKQALDSMNAIRADQLVWWQIAEYAYDTFNIRNRGKS</sequence>
<organism evidence="5 6">
    <name type="scientific">Xanthobacter autotrophicus</name>
    <dbReference type="NCBI Taxonomy" id="280"/>
    <lineage>
        <taxon>Bacteria</taxon>
        <taxon>Pseudomonadati</taxon>
        <taxon>Pseudomonadota</taxon>
        <taxon>Alphaproteobacteria</taxon>
        <taxon>Hyphomicrobiales</taxon>
        <taxon>Xanthobacteraceae</taxon>
        <taxon>Xanthobacter</taxon>
    </lineage>
</organism>
<proteinExistence type="predicted"/>
<dbReference type="Gene3D" id="3.40.190.10">
    <property type="entry name" value="Periplasmic binding protein-like II"/>
    <property type="match status" value="1"/>
</dbReference>
<dbReference type="GO" id="GO:0046872">
    <property type="term" value="F:metal ion binding"/>
    <property type="evidence" value="ECO:0007669"/>
    <property type="project" value="UniProtKB-KW"/>
</dbReference>
<feature type="binding site" evidence="3">
    <location>
        <position position="241"/>
    </location>
    <ligand>
        <name>substrate</name>
    </ligand>
</feature>
<evidence type="ECO:0000313" key="5">
    <source>
        <dbReference type="EMBL" id="TLX42591.1"/>
    </source>
</evidence>
<feature type="signal peptide" evidence="4">
    <location>
        <begin position="1"/>
        <end position="22"/>
    </location>
</feature>
<gene>
    <name evidence="5" type="ORF">FBQ73_13200</name>
</gene>
<dbReference type="Proteomes" id="UP000305131">
    <property type="component" value="Unassembled WGS sequence"/>
</dbReference>
<feature type="chain" id="PRO_5025341382" evidence="4">
    <location>
        <begin position="23"/>
        <end position="364"/>
    </location>
</feature>
<feature type="binding site" evidence="2">
    <location>
        <position position="178"/>
    </location>
    <ligand>
        <name>substrate</name>
    </ligand>
</feature>